<evidence type="ECO:0000259" key="1">
    <source>
        <dbReference type="Pfam" id="PF06877"/>
    </source>
</evidence>
<gene>
    <name evidence="2" type="ORF">GCM10009332_13250</name>
</gene>
<dbReference type="Pfam" id="PF06877">
    <property type="entry name" value="RraB"/>
    <property type="match status" value="1"/>
</dbReference>
<organism evidence="2 3">
    <name type="scientific">Shewanella gelidii</name>
    <dbReference type="NCBI Taxonomy" id="1642821"/>
    <lineage>
        <taxon>Bacteria</taxon>
        <taxon>Pseudomonadati</taxon>
        <taxon>Pseudomonadota</taxon>
        <taxon>Gammaproteobacteria</taxon>
        <taxon>Alteromonadales</taxon>
        <taxon>Shewanellaceae</taxon>
        <taxon>Shewanella</taxon>
    </lineage>
</organism>
<evidence type="ECO:0000313" key="3">
    <source>
        <dbReference type="Proteomes" id="UP000613743"/>
    </source>
</evidence>
<keyword evidence="3" id="KW-1185">Reference proteome</keyword>
<comment type="caution">
    <text evidence="2">The sequence shown here is derived from an EMBL/GenBank/DDBJ whole genome shotgun (WGS) entry which is preliminary data.</text>
</comment>
<dbReference type="AlphaFoldDB" id="A0A917N8A1"/>
<dbReference type="EMBL" id="BMPZ01000002">
    <property type="protein sequence ID" value="GGI77286.1"/>
    <property type="molecule type" value="Genomic_DNA"/>
</dbReference>
<reference evidence="2" key="2">
    <citation type="submission" date="2020-09" db="EMBL/GenBank/DDBJ databases">
        <authorList>
            <person name="Sun Q."/>
            <person name="Ohkuma M."/>
        </authorList>
    </citation>
    <scope>NUCLEOTIDE SEQUENCE</scope>
    <source>
        <strain evidence="2">JCM 30804</strain>
    </source>
</reference>
<reference evidence="2" key="1">
    <citation type="journal article" date="2014" name="Int. J. Syst. Evol. Microbiol.">
        <title>Complete genome sequence of Corynebacterium casei LMG S-19264T (=DSM 44701T), isolated from a smear-ripened cheese.</title>
        <authorList>
            <consortium name="US DOE Joint Genome Institute (JGI-PGF)"/>
            <person name="Walter F."/>
            <person name="Albersmeier A."/>
            <person name="Kalinowski J."/>
            <person name="Ruckert C."/>
        </authorList>
    </citation>
    <scope>NUCLEOTIDE SEQUENCE</scope>
    <source>
        <strain evidence="2">JCM 30804</strain>
    </source>
</reference>
<sequence>MTMQITREALETFFEDTREFTREHDAKFDIDQECRWSFYFADRDERRLTDLGSHLESEGYEPIGFLEADADDDDPDVMFLRVDMVETHTVDSLAKRNAEFYELASEYGILQYEGMDVGEVDGLF</sequence>
<feature type="domain" description="Regulator of ribonuclease activity B" evidence="1">
    <location>
        <begin position="25"/>
        <end position="117"/>
    </location>
</feature>
<dbReference type="Proteomes" id="UP000613743">
    <property type="component" value="Unassembled WGS sequence"/>
</dbReference>
<dbReference type="InterPro" id="IPR009671">
    <property type="entry name" value="RraB_dom"/>
</dbReference>
<proteinExistence type="predicted"/>
<evidence type="ECO:0000313" key="2">
    <source>
        <dbReference type="EMBL" id="GGI77286.1"/>
    </source>
</evidence>
<protein>
    <recommendedName>
        <fullName evidence="1">Regulator of ribonuclease activity B domain-containing protein</fullName>
    </recommendedName>
</protein>
<name>A0A917N8A1_9GAMM</name>
<accession>A0A917N8A1</accession>